<feature type="signal peptide" evidence="1">
    <location>
        <begin position="1"/>
        <end position="17"/>
    </location>
</feature>
<keyword evidence="3" id="KW-1185">Reference proteome</keyword>
<name>A0ABT9AC05_9BACT</name>
<feature type="chain" id="PRO_5045841926" description="Lipoprotein" evidence="1">
    <location>
        <begin position="18"/>
        <end position="189"/>
    </location>
</feature>
<keyword evidence="1" id="KW-0732">Signal</keyword>
<reference evidence="2" key="1">
    <citation type="submission" date="2023-07" db="EMBL/GenBank/DDBJ databases">
        <authorList>
            <person name="Kim M.K."/>
        </authorList>
    </citation>
    <scope>NUCLEOTIDE SEQUENCE</scope>
    <source>
        <strain evidence="2">M29</strain>
    </source>
</reference>
<gene>
    <name evidence="2" type="ORF">Q5H92_10030</name>
</gene>
<dbReference type="PROSITE" id="PS51257">
    <property type="entry name" value="PROKAR_LIPOPROTEIN"/>
    <property type="match status" value="1"/>
</dbReference>
<accession>A0ABT9AC05</accession>
<evidence type="ECO:0000313" key="3">
    <source>
        <dbReference type="Proteomes" id="UP001167796"/>
    </source>
</evidence>
<dbReference type="EMBL" id="JAUQSX010000004">
    <property type="protein sequence ID" value="MDO7846695.1"/>
    <property type="molecule type" value="Genomic_DNA"/>
</dbReference>
<sequence>MFRFRFFAALLGGLALAACSKDNASPDGTPRCSRYVAGDVAIGPQAATEAAQVFQLANSQGFSISKMHGFTYVSGLPADSLAYVKRVLLNKPYLNAQGFTGGNASVYAGDRKIHVVDSQFDMTPANQADWLQTLQTLQLTDEAGARCQSCKSVMLKVPTGSEQHWVTELAKNPLLRWAELNCYSQIVLH</sequence>
<evidence type="ECO:0000313" key="2">
    <source>
        <dbReference type="EMBL" id="MDO7846695.1"/>
    </source>
</evidence>
<evidence type="ECO:0000256" key="1">
    <source>
        <dbReference type="SAM" id="SignalP"/>
    </source>
</evidence>
<comment type="caution">
    <text evidence="2">The sequence shown here is derived from an EMBL/GenBank/DDBJ whole genome shotgun (WGS) entry which is preliminary data.</text>
</comment>
<organism evidence="2 3">
    <name type="scientific">Hymenobacter mellowenesis</name>
    <dbReference type="NCBI Taxonomy" id="3063995"/>
    <lineage>
        <taxon>Bacteria</taxon>
        <taxon>Pseudomonadati</taxon>
        <taxon>Bacteroidota</taxon>
        <taxon>Cytophagia</taxon>
        <taxon>Cytophagales</taxon>
        <taxon>Hymenobacteraceae</taxon>
        <taxon>Hymenobacter</taxon>
    </lineage>
</organism>
<protein>
    <recommendedName>
        <fullName evidence="4">Lipoprotein</fullName>
    </recommendedName>
</protein>
<dbReference type="RefSeq" id="WP_305011378.1">
    <property type="nucleotide sequence ID" value="NZ_JAUQSX010000004.1"/>
</dbReference>
<evidence type="ECO:0008006" key="4">
    <source>
        <dbReference type="Google" id="ProtNLM"/>
    </source>
</evidence>
<proteinExistence type="predicted"/>
<dbReference type="Proteomes" id="UP001167796">
    <property type="component" value="Unassembled WGS sequence"/>
</dbReference>